<sequence>MDHPQATIYCLVASHKKKYTSLCAAQSEAEKNKDNRKDDSSDILDINPQNGEKPDDDNVIPKARLFDLYEGKFINHIRRKKFIQEVVTTLVTTGSLTTPNSQPVLRVIGNLTCRQQLNNISIKAGRSTKATDEDPVVACVGGRSHHLIENLDLTKSYYVTLFGVGDDRRAGSLLAWAELRPRTSIAKRLKQNQHYIIDLKGRTIFYYKAASNSGGLWLAVSTCGGAADLEVSVRGKRLRVQKNIEPYAKIFVPAPSVSSSIQETSDEDSVQVDSGSEESRVRYVIKLYPSWRDESDSSIRLELLVSPSQWGANTPELAPEDGASVREIRPYRSCKSLQIAFLPATHQTADTMRYCVIARESPSGDSSTTCSSGKRTSRTTCITQALPTKYICLKQFPKSTLL</sequence>
<evidence type="ECO:0000313" key="6">
    <source>
        <dbReference type="Proteomes" id="UP000299102"/>
    </source>
</evidence>
<name>A0A4C1WVV9_EUMVA</name>
<protein>
    <submittedName>
        <fullName evidence="5">Uncharacterized protein</fullName>
    </submittedName>
</protein>
<dbReference type="OrthoDB" id="9872501at2759"/>
<dbReference type="PANTHER" id="PTHR14619">
    <property type="entry name" value="NEURON-DERIVED NEUROTROPHIC FACTOR"/>
    <property type="match status" value="1"/>
</dbReference>
<comment type="subcellular location">
    <subcellularLocation>
        <location evidence="1">Secreted</location>
    </subcellularLocation>
</comment>
<dbReference type="EMBL" id="BGZK01000674">
    <property type="protein sequence ID" value="GBP55656.1"/>
    <property type="molecule type" value="Genomic_DNA"/>
</dbReference>
<dbReference type="AlphaFoldDB" id="A0A4C1WVV9"/>
<keyword evidence="6" id="KW-1185">Reference proteome</keyword>
<gene>
    <name evidence="5" type="ORF">EVAR_97864_1</name>
</gene>
<evidence type="ECO:0000256" key="4">
    <source>
        <dbReference type="SAM" id="MobiDB-lite"/>
    </source>
</evidence>
<evidence type="ECO:0000256" key="1">
    <source>
        <dbReference type="ARBA" id="ARBA00004613"/>
    </source>
</evidence>
<dbReference type="GO" id="GO:0005576">
    <property type="term" value="C:extracellular region"/>
    <property type="evidence" value="ECO:0007669"/>
    <property type="project" value="UniProtKB-SubCell"/>
</dbReference>
<dbReference type="PANTHER" id="PTHR14619:SF3">
    <property type="entry name" value="PROTEIN NDNF"/>
    <property type="match status" value="1"/>
</dbReference>
<organism evidence="5 6">
    <name type="scientific">Eumeta variegata</name>
    <name type="common">Bagworm moth</name>
    <name type="synonym">Eumeta japonica</name>
    <dbReference type="NCBI Taxonomy" id="151549"/>
    <lineage>
        <taxon>Eukaryota</taxon>
        <taxon>Metazoa</taxon>
        <taxon>Ecdysozoa</taxon>
        <taxon>Arthropoda</taxon>
        <taxon>Hexapoda</taxon>
        <taxon>Insecta</taxon>
        <taxon>Pterygota</taxon>
        <taxon>Neoptera</taxon>
        <taxon>Endopterygota</taxon>
        <taxon>Lepidoptera</taxon>
        <taxon>Glossata</taxon>
        <taxon>Ditrysia</taxon>
        <taxon>Tineoidea</taxon>
        <taxon>Psychidae</taxon>
        <taxon>Oiketicinae</taxon>
        <taxon>Eumeta</taxon>
    </lineage>
</organism>
<feature type="compositionally biased region" description="Basic and acidic residues" evidence="4">
    <location>
        <begin position="28"/>
        <end position="40"/>
    </location>
</feature>
<evidence type="ECO:0000256" key="3">
    <source>
        <dbReference type="ARBA" id="ARBA00022737"/>
    </source>
</evidence>
<dbReference type="InterPro" id="IPR019326">
    <property type="entry name" value="NDNF"/>
</dbReference>
<dbReference type="Proteomes" id="UP000299102">
    <property type="component" value="Unassembled WGS sequence"/>
</dbReference>
<feature type="region of interest" description="Disordered" evidence="4">
    <location>
        <begin position="27"/>
        <end position="57"/>
    </location>
</feature>
<keyword evidence="2" id="KW-0964">Secreted</keyword>
<accession>A0A4C1WVV9</accession>
<keyword evidence="3" id="KW-0677">Repeat</keyword>
<evidence type="ECO:0000256" key="2">
    <source>
        <dbReference type="ARBA" id="ARBA00022525"/>
    </source>
</evidence>
<reference evidence="5 6" key="1">
    <citation type="journal article" date="2019" name="Commun. Biol.">
        <title>The bagworm genome reveals a unique fibroin gene that provides high tensile strength.</title>
        <authorList>
            <person name="Kono N."/>
            <person name="Nakamura H."/>
            <person name="Ohtoshi R."/>
            <person name="Tomita M."/>
            <person name="Numata K."/>
            <person name="Arakawa K."/>
        </authorList>
    </citation>
    <scope>NUCLEOTIDE SEQUENCE [LARGE SCALE GENOMIC DNA]</scope>
</reference>
<comment type="caution">
    <text evidence="5">The sequence shown here is derived from an EMBL/GenBank/DDBJ whole genome shotgun (WGS) entry which is preliminary data.</text>
</comment>
<proteinExistence type="predicted"/>
<evidence type="ECO:0000313" key="5">
    <source>
        <dbReference type="EMBL" id="GBP55656.1"/>
    </source>
</evidence>